<dbReference type="InterPro" id="IPR029058">
    <property type="entry name" value="AB_hydrolase_fold"/>
</dbReference>
<evidence type="ECO:0000313" key="2">
    <source>
        <dbReference type="EMBL" id="MBD2842616.1"/>
    </source>
</evidence>
<dbReference type="Pfam" id="PF00561">
    <property type="entry name" value="Abhydrolase_1"/>
    <property type="match status" value="1"/>
</dbReference>
<keyword evidence="2" id="KW-0378">Hydrolase</keyword>
<sequence length="263" mass="29323">MSIRRRYADCRDGQIHLREAGDPANPTICFFHQTASSGVMFEKVMARLDDRYHCISLDSPGFGQSYQPGEIPDMRFVADRLMEAIDDLGISTFHACGHHTGGCAAVEMPRAYPDRLESLTLIGPVLVNEEEKAEYRKTFVRPFEAEASGEFLMTAWKYLELIGAASSVDLHCREMADHLTARDTMPMAFSAVWNQDVEGAFRSVDIPLHIMCSKDDVLWPLFERAGEMRPDAKQSIVGGSDFQPDRDPEGVAKALGEFIEGLA</sequence>
<keyword evidence="3" id="KW-1185">Reference proteome</keyword>
<dbReference type="InterPro" id="IPR000073">
    <property type="entry name" value="AB_hydrolase_1"/>
</dbReference>
<feature type="domain" description="AB hydrolase-1" evidence="1">
    <location>
        <begin position="26"/>
        <end position="129"/>
    </location>
</feature>
<proteinExistence type="predicted"/>
<evidence type="ECO:0000313" key="3">
    <source>
        <dbReference type="Proteomes" id="UP000635384"/>
    </source>
</evidence>
<comment type="caution">
    <text evidence="2">The sequence shown here is derived from an EMBL/GenBank/DDBJ whole genome shotgun (WGS) entry which is preliminary data.</text>
</comment>
<gene>
    <name evidence="2" type="ORF">IB285_10135</name>
</gene>
<organism evidence="2 3">
    <name type="scientific">Erythrobacter rubeus</name>
    <dbReference type="NCBI Taxonomy" id="2760803"/>
    <lineage>
        <taxon>Bacteria</taxon>
        <taxon>Pseudomonadati</taxon>
        <taxon>Pseudomonadota</taxon>
        <taxon>Alphaproteobacteria</taxon>
        <taxon>Sphingomonadales</taxon>
        <taxon>Erythrobacteraceae</taxon>
        <taxon>Erythrobacter/Porphyrobacter group</taxon>
        <taxon>Erythrobacter</taxon>
    </lineage>
</organism>
<dbReference type="InterPro" id="IPR050266">
    <property type="entry name" value="AB_hydrolase_sf"/>
</dbReference>
<evidence type="ECO:0000259" key="1">
    <source>
        <dbReference type="Pfam" id="PF00561"/>
    </source>
</evidence>
<protein>
    <submittedName>
        <fullName evidence="2">Alpha/beta hydrolase</fullName>
    </submittedName>
</protein>
<dbReference type="EMBL" id="JACXLC010000001">
    <property type="protein sequence ID" value="MBD2842616.1"/>
    <property type="molecule type" value="Genomic_DNA"/>
</dbReference>
<dbReference type="GO" id="GO:0016787">
    <property type="term" value="F:hydrolase activity"/>
    <property type="evidence" value="ECO:0007669"/>
    <property type="project" value="UniProtKB-KW"/>
</dbReference>
<dbReference type="SUPFAM" id="SSF53474">
    <property type="entry name" value="alpha/beta-Hydrolases"/>
    <property type="match status" value="1"/>
</dbReference>
<reference evidence="2 3" key="1">
    <citation type="submission" date="2020-09" db="EMBL/GenBank/DDBJ databases">
        <authorList>
            <person name="Yoon J.-W."/>
        </authorList>
    </citation>
    <scope>NUCLEOTIDE SEQUENCE [LARGE SCALE GENOMIC DNA]</scope>
    <source>
        <strain evidence="2 3">KMU-140</strain>
    </source>
</reference>
<accession>A0ABR8KPI1</accession>
<dbReference type="Gene3D" id="3.40.50.1820">
    <property type="entry name" value="alpha/beta hydrolase"/>
    <property type="match status" value="1"/>
</dbReference>
<name>A0ABR8KPI1_9SPHN</name>
<dbReference type="RefSeq" id="WP_190788062.1">
    <property type="nucleotide sequence ID" value="NZ_JACXLC010000001.1"/>
</dbReference>
<dbReference type="PANTHER" id="PTHR43798">
    <property type="entry name" value="MONOACYLGLYCEROL LIPASE"/>
    <property type="match status" value="1"/>
</dbReference>
<dbReference type="PRINTS" id="PR00111">
    <property type="entry name" value="ABHYDROLASE"/>
</dbReference>
<dbReference type="Proteomes" id="UP000635384">
    <property type="component" value="Unassembled WGS sequence"/>
</dbReference>